<dbReference type="GO" id="GO:0001786">
    <property type="term" value="F:phosphatidylserine binding"/>
    <property type="evidence" value="ECO:0007669"/>
    <property type="project" value="TreeGrafter"/>
</dbReference>
<comment type="similarity">
    <text evidence="1 4">Belongs to the annexin family.</text>
</comment>
<gene>
    <name evidence="6" type="ORF">EJ05DRAFT_476868</name>
</gene>
<evidence type="ECO:0000256" key="3">
    <source>
        <dbReference type="ARBA" id="ARBA00023216"/>
    </source>
</evidence>
<organism evidence="6 7">
    <name type="scientific">Pseudovirgaria hyperparasitica</name>
    <dbReference type="NCBI Taxonomy" id="470096"/>
    <lineage>
        <taxon>Eukaryota</taxon>
        <taxon>Fungi</taxon>
        <taxon>Dikarya</taxon>
        <taxon>Ascomycota</taxon>
        <taxon>Pezizomycotina</taxon>
        <taxon>Dothideomycetes</taxon>
        <taxon>Dothideomycetes incertae sedis</taxon>
        <taxon>Acrospermales</taxon>
        <taxon>Acrospermaceae</taxon>
        <taxon>Pseudovirgaria</taxon>
    </lineage>
</organism>
<dbReference type="Gene3D" id="1.10.220.10">
    <property type="entry name" value="Annexin"/>
    <property type="match status" value="3"/>
</dbReference>
<evidence type="ECO:0000313" key="6">
    <source>
        <dbReference type="EMBL" id="KAF2757637.1"/>
    </source>
</evidence>
<evidence type="ECO:0000256" key="4">
    <source>
        <dbReference type="RuleBase" id="RU003540"/>
    </source>
</evidence>
<sequence>MSHQYPPPGGYPGYPPSQSHPPQPGYNQQPYVQQPYTQPGYQQPGQHSQYPPQPQYTQVPPQAQYPPVHPQGQYAPAPQYAPGPPQGQYVQPGYSQHQGYAPPAQYEAPPAQGQGQYPPSQQQPYGAPPGHYYGVPPPGQHGAPQGQWGVPPGAPTPPTLGYIQGQMAPYEMTVKLPIIYKALRGSIGIDEKALIGTLSKLDPLQIAKLRADYDTECKQRLETEKLSKTCDSKTGDPQTHDYLILDIKAHAVFGKLSKSLETLIAIVQGPLTHDVEVLDNALVGIGTKESALDDVLVGRSNADMNAIKAHYQGTKKKSLESNLRSDLSAATEEMFMIIISARRNEDSIPVDLHQAREDAKALRHAMTGIKNQVQFCNILLLKNDAQVRAIAYEFQNQFSQKLVDAIKKQFSGHMEATLMLFVNRAVDRVESDAVQLEETMKGLGTRDTMLMNRVVRMHWNRQHMHAVKDRFIKLYGKTLRKRIESETSGDFEKILVACIE</sequence>
<dbReference type="OrthoDB" id="37886at2759"/>
<dbReference type="GO" id="GO:0005634">
    <property type="term" value="C:nucleus"/>
    <property type="evidence" value="ECO:0007669"/>
    <property type="project" value="TreeGrafter"/>
</dbReference>
<dbReference type="InterPro" id="IPR001464">
    <property type="entry name" value="Annexin"/>
</dbReference>
<dbReference type="InterPro" id="IPR018502">
    <property type="entry name" value="Annexin_repeat"/>
</dbReference>
<reference evidence="6" key="1">
    <citation type="journal article" date="2020" name="Stud. Mycol.">
        <title>101 Dothideomycetes genomes: a test case for predicting lifestyles and emergence of pathogens.</title>
        <authorList>
            <person name="Haridas S."/>
            <person name="Albert R."/>
            <person name="Binder M."/>
            <person name="Bloem J."/>
            <person name="Labutti K."/>
            <person name="Salamov A."/>
            <person name="Andreopoulos B."/>
            <person name="Baker S."/>
            <person name="Barry K."/>
            <person name="Bills G."/>
            <person name="Bluhm B."/>
            <person name="Cannon C."/>
            <person name="Castanera R."/>
            <person name="Culley D."/>
            <person name="Daum C."/>
            <person name="Ezra D."/>
            <person name="Gonzalez J."/>
            <person name="Henrissat B."/>
            <person name="Kuo A."/>
            <person name="Liang C."/>
            <person name="Lipzen A."/>
            <person name="Lutzoni F."/>
            <person name="Magnuson J."/>
            <person name="Mondo S."/>
            <person name="Nolan M."/>
            <person name="Ohm R."/>
            <person name="Pangilinan J."/>
            <person name="Park H.-J."/>
            <person name="Ramirez L."/>
            <person name="Alfaro M."/>
            <person name="Sun H."/>
            <person name="Tritt A."/>
            <person name="Yoshinaga Y."/>
            <person name="Zwiers L.-H."/>
            <person name="Turgeon B."/>
            <person name="Goodwin S."/>
            <person name="Spatafora J."/>
            <person name="Crous P."/>
            <person name="Grigoriev I."/>
        </authorList>
    </citation>
    <scope>NUCLEOTIDE SEQUENCE</scope>
    <source>
        <strain evidence="6">CBS 121739</strain>
    </source>
</reference>
<dbReference type="GO" id="GO:0005737">
    <property type="term" value="C:cytoplasm"/>
    <property type="evidence" value="ECO:0007669"/>
    <property type="project" value="TreeGrafter"/>
</dbReference>
<proteinExistence type="inferred from homology"/>
<evidence type="ECO:0000256" key="5">
    <source>
        <dbReference type="SAM" id="MobiDB-lite"/>
    </source>
</evidence>
<dbReference type="EMBL" id="ML996573">
    <property type="protein sequence ID" value="KAF2757637.1"/>
    <property type="molecule type" value="Genomic_DNA"/>
</dbReference>
<dbReference type="GO" id="GO:0005544">
    <property type="term" value="F:calcium-dependent phospholipid binding"/>
    <property type="evidence" value="ECO:0007669"/>
    <property type="project" value="UniProtKB-KW"/>
</dbReference>
<keyword evidence="4" id="KW-0106">Calcium</keyword>
<comment type="domain">
    <text evidence="4">A pair of annexin repeats may form one binding site for calcium and phospholipid.</text>
</comment>
<dbReference type="AlphaFoldDB" id="A0A6A6W7T0"/>
<dbReference type="GO" id="GO:0005509">
    <property type="term" value="F:calcium ion binding"/>
    <property type="evidence" value="ECO:0007669"/>
    <property type="project" value="InterPro"/>
</dbReference>
<dbReference type="Proteomes" id="UP000799437">
    <property type="component" value="Unassembled WGS sequence"/>
</dbReference>
<dbReference type="GeneID" id="54485180"/>
<dbReference type="InterPro" id="IPR037104">
    <property type="entry name" value="Annexin_sf"/>
</dbReference>
<dbReference type="PROSITE" id="PS51897">
    <property type="entry name" value="ANNEXIN_2"/>
    <property type="match status" value="3"/>
</dbReference>
<dbReference type="PROSITE" id="PS00223">
    <property type="entry name" value="ANNEXIN_1"/>
    <property type="match status" value="1"/>
</dbReference>
<feature type="compositionally biased region" description="Low complexity" evidence="5">
    <location>
        <begin position="25"/>
        <end position="62"/>
    </location>
</feature>
<keyword evidence="3 4" id="KW-0041">Annexin</keyword>
<dbReference type="GO" id="GO:0005886">
    <property type="term" value="C:plasma membrane"/>
    <property type="evidence" value="ECO:0007669"/>
    <property type="project" value="TreeGrafter"/>
</dbReference>
<accession>A0A6A6W7T0</accession>
<dbReference type="RefSeq" id="XP_033600088.1">
    <property type="nucleotide sequence ID" value="XM_033744126.1"/>
</dbReference>
<dbReference type="GO" id="GO:0012506">
    <property type="term" value="C:vesicle membrane"/>
    <property type="evidence" value="ECO:0007669"/>
    <property type="project" value="TreeGrafter"/>
</dbReference>
<feature type="compositionally biased region" description="Pro residues" evidence="5">
    <location>
        <begin position="1"/>
        <end position="24"/>
    </location>
</feature>
<protein>
    <recommendedName>
        <fullName evidence="4">Annexin</fullName>
    </recommendedName>
</protein>
<dbReference type="InterPro" id="IPR018252">
    <property type="entry name" value="Annexin_repeat_CS"/>
</dbReference>
<evidence type="ECO:0000313" key="7">
    <source>
        <dbReference type="Proteomes" id="UP000799437"/>
    </source>
</evidence>
<dbReference type="PANTHER" id="PTHR10502">
    <property type="entry name" value="ANNEXIN"/>
    <property type="match status" value="1"/>
</dbReference>
<keyword evidence="4" id="KW-0111">Calcium/phospholipid-binding</keyword>
<dbReference type="PRINTS" id="PR00196">
    <property type="entry name" value="ANNEXIN"/>
</dbReference>
<evidence type="ECO:0000256" key="2">
    <source>
        <dbReference type="ARBA" id="ARBA00022737"/>
    </source>
</evidence>
<feature type="compositionally biased region" description="Low complexity" evidence="5">
    <location>
        <begin position="86"/>
        <end position="149"/>
    </location>
</feature>
<dbReference type="SMART" id="SM00335">
    <property type="entry name" value="ANX"/>
    <property type="match status" value="3"/>
</dbReference>
<evidence type="ECO:0000256" key="1">
    <source>
        <dbReference type="ARBA" id="ARBA00007831"/>
    </source>
</evidence>
<dbReference type="Pfam" id="PF00191">
    <property type="entry name" value="Annexin"/>
    <property type="match status" value="3"/>
</dbReference>
<dbReference type="PANTHER" id="PTHR10502:SF102">
    <property type="entry name" value="ANNEXIN B11"/>
    <property type="match status" value="1"/>
</dbReference>
<dbReference type="SUPFAM" id="SSF47874">
    <property type="entry name" value="Annexin"/>
    <property type="match status" value="1"/>
</dbReference>
<keyword evidence="7" id="KW-1185">Reference proteome</keyword>
<name>A0A6A6W7T0_9PEZI</name>
<keyword evidence="2 4" id="KW-0677">Repeat</keyword>
<feature type="region of interest" description="Disordered" evidence="5">
    <location>
        <begin position="1"/>
        <end position="155"/>
    </location>
</feature>